<organism evidence="2 3">
    <name type="scientific">Mycobacteroides abscessus</name>
    <dbReference type="NCBI Taxonomy" id="36809"/>
    <lineage>
        <taxon>Bacteria</taxon>
        <taxon>Bacillati</taxon>
        <taxon>Actinomycetota</taxon>
        <taxon>Actinomycetes</taxon>
        <taxon>Mycobacteriales</taxon>
        <taxon>Mycobacteriaceae</taxon>
        <taxon>Mycobacteroides</taxon>
    </lineage>
</organism>
<reference evidence="2 3" key="1">
    <citation type="submission" date="2015-03" db="EMBL/GenBank/DDBJ databases">
        <authorList>
            <consortium name="Pathogen Informatics"/>
            <person name="Murphy D."/>
        </authorList>
    </citation>
    <scope>NUCLEOTIDE SEQUENCE [LARGE SCALE GENOMIC DNA]</scope>
    <source>
        <strain evidence="2 3">PAP036</strain>
    </source>
</reference>
<feature type="region of interest" description="Disordered" evidence="1">
    <location>
        <begin position="302"/>
        <end position="360"/>
    </location>
</feature>
<dbReference type="Proteomes" id="UP000038487">
    <property type="component" value="Unassembled WGS sequence"/>
</dbReference>
<evidence type="ECO:0000256" key="1">
    <source>
        <dbReference type="SAM" id="MobiDB-lite"/>
    </source>
</evidence>
<comment type="caution">
    <text evidence="2">The sequence shown here is derived from an EMBL/GenBank/DDBJ whole genome shotgun (WGS) entry which is preliminary data.</text>
</comment>
<evidence type="ECO:0000313" key="2">
    <source>
        <dbReference type="EMBL" id="CPT60006.1"/>
    </source>
</evidence>
<accession>A0AB33TD22</accession>
<evidence type="ECO:0000313" key="3">
    <source>
        <dbReference type="Proteomes" id="UP000038487"/>
    </source>
</evidence>
<dbReference type="AlphaFoldDB" id="A0AB33TD22"/>
<dbReference type="EMBL" id="CSUW01000012">
    <property type="protein sequence ID" value="CPT60006.1"/>
    <property type="molecule type" value="Genomic_DNA"/>
</dbReference>
<sequence length="360" mass="39573">MYALIDSQSIVVSEGESTVVVAASDLAYERVRRYLVDEHGKDFAAVRQLVADTREAVKSAVADAFSVVDGDSEGGDHDPGEPAYRIVHGDPVEETVFTTVLRLTRENADLAPLGKFLSRLDRNPSEASRSQLFGWLKAGGFTITTDGLIVGYKSVRADGLSAHNGSEPVTVVRQDGSTETVTGRVPYPVGATVWMDRNLVDNDRDSACSVGLHVGTFGYAERFSTQMLVVLVDPADVVSVPTDCNAQKMRVCRLHVAALHDGEQIADTVIEHIRTIPDFEAVEEYGKRREDHPRTRFMVVASFNESDDDDDDDDQDYEDDDHDGDDQHDDQHRDEHGEGDEDEIAVPLGETPCVAGQWPR</sequence>
<dbReference type="RefSeq" id="WP_052538057.1">
    <property type="nucleotide sequence ID" value="NZ_CSUW01000012.1"/>
</dbReference>
<protein>
    <submittedName>
        <fullName evidence="2">Uncharacterized protein</fullName>
    </submittedName>
</protein>
<feature type="compositionally biased region" description="Acidic residues" evidence="1">
    <location>
        <begin position="305"/>
        <end position="328"/>
    </location>
</feature>
<gene>
    <name evidence="2" type="ORF">ERS075527_04485</name>
</gene>
<proteinExistence type="predicted"/>
<name>A0AB33TD22_9MYCO</name>